<sequence>MCFGVPYSEHSSFRELALFLMTLRIEKVVPTVNVGSDIGRKRMKMWTDRWLSERRKGGLVRVLEEDGEGHADEKMDGRKGDRNREGIGKPTLWDGKDGKGGGVYW</sequence>
<proteinExistence type="predicted"/>
<comment type="caution">
    <text evidence="1">The sequence shown here is derived from an EMBL/GenBank/DDBJ whole genome shotgun (WGS) entry which is preliminary data.</text>
</comment>
<reference evidence="1" key="1">
    <citation type="submission" date="2022-11" db="EMBL/GenBank/DDBJ databases">
        <title>Genome Sequence of Nemania bipapillata.</title>
        <authorList>
            <person name="Buettner E."/>
        </authorList>
    </citation>
    <scope>NUCLEOTIDE SEQUENCE</scope>
    <source>
        <strain evidence="1">CP14</strain>
    </source>
</reference>
<protein>
    <submittedName>
        <fullName evidence="1">Uncharacterized protein</fullName>
    </submittedName>
</protein>
<keyword evidence="2" id="KW-1185">Reference proteome</keyword>
<organism evidence="1 2">
    <name type="scientific">Nemania bipapillata</name>
    <dbReference type="NCBI Taxonomy" id="110536"/>
    <lineage>
        <taxon>Eukaryota</taxon>
        <taxon>Fungi</taxon>
        <taxon>Dikarya</taxon>
        <taxon>Ascomycota</taxon>
        <taxon>Pezizomycotina</taxon>
        <taxon>Sordariomycetes</taxon>
        <taxon>Xylariomycetidae</taxon>
        <taxon>Xylariales</taxon>
        <taxon>Xylariaceae</taxon>
        <taxon>Nemania</taxon>
    </lineage>
</organism>
<evidence type="ECO:0000313" key="2">
    <source>
        <dbReference type="Proteomes" id="UP001153334"/>
    </source>
</evidence>
<name>A0ACC2HQL4_9PEZI</name>
<evidence type="ECO:0000313" key="1">
    <source>
        <dbReference type="EMBL" id="KAJ8105310.1"/>
    </source>
</evidence>
<accession>A0ACC2HQL4</accession>
<dbReference type="EMBL" id="JAPESX010003275">
    <property type="protein sequence ID" value="KAJ8105310.1"/>
    <property type="molecule type" value="Genomic_DNA"/>
</dbReference>
<gene>
    <name evidence="1" type="ORF">ONZ43_g7477</name>
</gene>
<dbReference type="Proteomes" id="UP001153334">
    <property type="component" value="Unassembled WGS sequence"/>
</dbReference>